<evidence type="ECO:0000313" key="4">
    <source>
        <dbReference type="EMBL" id="KAK0494553.1"/>
    </source>
</evidence>
<evidence type="ECO:0000259" key="3">
    <source>
        <dbReference type="Pfam" id="PF08593"/>
    </source>
</evidence>
<feature type="domain" description="Mug135-like C-terminal" evidence="3">
    <location>
        <begin position="141"/>
        <end position="223"/>
    </location>
</feature>
<proteinExistence type="inferred from homology"/>
<organism evidence="4 5">
    <name type="scientific">Armillaria luteobubalina</name>
    <dbReference type="NCBI Taxonomy" id="153913"/>
    <lineage>
        <taxon>Eukaryota</taxon>
        <taxon>Fungi</taxon>
        <taxon>Dikarya</taxon>
        <taxon>Basidiomycota</taxon>
        <taxon>Agaricomycotina</taxon>
        <taxon>Agaricomycetes</taxon>
        <taxon>Agaricomycetidae</taxon>
        <taxon>Agaricales</taxon>
        <taxon>Marasmiineae</taxon>
        <taxon>Physalacriaceae</taxon>
        <taxon>Armillaria</taxon>
    </lineage>
</organism>
<feature type="region of interest" description="Disordered" evidence="2">
    <location>
        <begin position="1"/>
        <end position="23"/>
    </location>
</feature>
<dbReference type="AlphaFoldDB" id="A0AA39Q1K4"/>
<gene>
    <name evidence="4" type="ORF">EDD18DRAFT_1174994</name>
</gene>
<dbReference type="EMBL" id="JAUEPU010000020">
    <property type="protein sequence ID" value="KAK0494553.1"/>
    <property type="molecule type" value="Genomic_DNA"/>
</dbReference>
<name>A0AA39Q1K4_9AGAR</name>
<dbReference type="Pfam" id="PF08593">
    <property type="entry name" value="Mug135_C"/>
    <property type="match status" value="1"/>
</dbReference>
<comment type="caution">
    <text evidence="4">The sequence shown here is derived from an EMBL/GenBank/DDBJ whole genome shotgun (WGS) entry which is preliminary data.</text>
</comment>
<reference evidence="4" key="1">
    <citation type="submission" date="2023-06" db="EMBL/GenBank/DDBJ databases">
        <authorList>
            <consortium name="Lawrence Berkeley National Laboratory"/>
            <person name="Ahrendt S."/>
            <person name="Sahu N."/>
            <person name="Indic B."/>
            <person name="Wong-Bajracharya J."/>
            <person name="Merenyi Z."/>
            <person name="Ke H.-M."/>
            <person name="Monk M."/>
            <person name="Kocsube S."/>
            <person name="Drula E."/>
            <person name="Lipzen A."/>
            <person name="Balint B."/>
            <person name="Henrissat B."/>
            <person name="Andreopoulos B."/>
            <person name="Martin F.M."/>
            <person name="Harder C.B."/>
            <person name="Rigling D."/>
            <person name="Ford K.L."/>
            <person name="Foster G.D."/>
            <person name="Pangilinan J."/>
            <person name="Papanicolaou A."/>
            <person name="Barry K."/>
            <person name="LaButti K."/>
            <person name="Viragh M."/>
            <person name="Koriabine M."/>
            <person name="Yan M."/>
            <person name="Riley R."/>
            <person name="Champramary S."/>
            <person name="Plett K.L."/>
            <person name="Tsai I.J."/>
            <person name="Slot J."/>
            <person name="Sipos G."/>
            <person name="Plett J."/>
            <person name="Nagy L.G."/>
            <person name="Grigoriev I.V."/>
        </authorList>
    </citation>
    <scope>NUCLEOTIDE SEQUENCE</scope>
    <source>
        <strain evidence="4">HWK02</strain>
    </source>
</reference>
<sequence length="227" mass="25635">MPRNPQPASLRPIMPPELPPTAPPFITRLEEPDVPPSLENIIDSNRLINQIKSHISLNENPTLTRDRLGKTLVHRHRLLTAHTASHPEQMPAWARLMEQRLQQNADSNKNEVTALITGVDKKVEALSKRVVNIEILAARTHNLSCDDGKDHAYVRIASPTGCFPNEDGFGRNNYQLPPLCCADDIQNLSDVHLNAYIQGYDIPYRRNASREQKLKKLRYYVGSRGAL</sequence>
<keyword evidence="5" id="KW-1185">Reference proteome</keyword>
<dbReference type="InterPro" id="IPR013902">
    <property type="entry name" value="Mug135-like_C"/>
</dbReference>
<accession>A0AA39Q1K4</accession>
<feature type="compositionally biased region" description="Pro residues" evidence="2">
    <location>
        <begin position="13"/>
        <end position="23"/>
    </location>
</feature>
<evidence type="ECO:0000256" key="2">
    <source>
        <dbReference type="SAM" id="MobiDB-lite"/>
    </source>
</evidence>
<evidence type="ECO:0000313" key="5">
    <source>
        <dbReference type="Proteomes" id="UP001175228"/>
    </source>
</evidence>
<dbReference type="Proteomes" id="UP001175228">
    <property type="component" value="Unassembled WGS sequence"/>
</dbReference>
<comment type="similarity">
    <text evidence="1">Belongs to the UPF0612 family.</text>
</comment>
<evidence type="ECO:0000256" key="1">
    <source>
        <dbReference type="ARBA" id="ARBA00005788"/>
    </source>
</evidence>
<protein>
    <recommendedName>
        <fullName evidence="3">Mug135-like C-terminal domain-containing protein</fullName>
    </recommendedName>
</protein>